<feature type="compositionally biased region" description="Basic and acidic residues" evidence="1">
    <location>
        <begin position="17"/>
        <end position="28"/>
    </location>
</feature>
<sequence length="548" mass="62766">MSTLERPSDVQPASKDALNKREPEEGNDHGGLPCDVWKEIVAMLDTQDLKNVRFCNKWFDVETRRHLFTNLTARLSGSDMEQLIEMSHSKAVAPAVKTLVVQPKPGLPAYTFEEWRRRMSAQDGDMGMVDGETAYEDFVDILTGRWMSTKQARHLYQTYQQERDDDIWGCMIEAPYARFRGERSIYGQRTPKDRLSSAQRKYLEFDEALLRFKNLQEVVFSLVDPFLAWRHYSSVGEMLYGRCPATNDELNHQAIAAVAFTLRGLGWSSAFRSGLISLRLEAQYPDWTWDNLSEIWRACCPQLEMTTCPHVDMDVAGAQIRLLGDAFVSLTNIDLQIKLRRRHSLESLTALGQQLSGASQLKRLRLHIQQTAAKEADKQPPADVLDLVTSGAKWPFLEDLELSRLVFTVESLLRTLSKISGTLAKLAIESCTLKAHAGTWPEAYKGIRSLSLKALRDLRLEHNFDIAWPDVFQDPRSSGYYTPGRQPADEVWHVTQQPEYRYSIRAYGSNLYDYILRKTDAMPPYEDRKYTRTYEGIYSILLPNTLDV</sequence>
<evidence type="ECO:0000313" key="3">
    <source>
        <dbReference type="Proteomes" id="UP000007129"/>
    </source>
</evidence>
<proteinExistence type="predicted"/>
<dbReference type="OrthoDB" id="10585005at2759"/>
<reference evidence="2 3" key="1">
    <citation type="journal article" date="2012" name="BMC Genomics">
        <title>Tools to kill: Genome of one of the most destructive plant pathogenic fungi Macrophomina phaseolina.</title>
        <authorList>
            <person name="Islam M.S."/>
            <person name="Haque M.S."/>
            <person name="Islam M.M."/>
            <person name="Emdad E.M."/>
            <person name="Halim A."/>
            <person name="Hossen Q.M.M."/>
            <person name="Hossain M.Z."/>
            <person name="Ahmed B."/>
            <person name="Rahim S."/>
            <person name="Rahman M.S."/>
            <person name="Alam M.M."/>
            <person name="Hou S."/>
            <person name="Wan X."/>
            <person name="Saito J.A."/>
            <person name="Alam M."/>
        </authorList>
    </citation>
    <scope>NUCLEOTIDE SEQUENCE [LARGE SCALE GENOMIC DNA]</scope>
    <source>
        <strain evidence="2 3">MS6</strain>
    </source>
</reference>
<protein>
    <recommendedName>
        <fullName evidence="4">F-box domain cyclin-like protein</fullName>
    </recommendedName>
</protein>
<evidence type="ECO:0008006" key="4">
    <source>
        <dbReference type="Google" id="ProtNLM"/>
    </source>
</evidence>
<feature type="region of interest" description="Disordered" evidence="1">
    <location>
        <begin position="1"/>
        <end position="32"/>
    </location>
</feature>
<gene>
    <name evidence="2" type="ORF">MPH_11349</name>
</gene>
<dbReference type="EMBL" id="AHHD01000467">
    <property type="protein sequence ID" value="EKG11853.1"/>
    <property type="molecule type" value="Genomic_DNA"/>
</dbReference>
<evidence type="ECO:0000313" key="2">
    <source>
        <dbReference type="EMBL" id="EKG11853.1"/>
    </source>
</evidence>
<dbReference type="HOGENOM" id="CLU_497019_0_0_1"/>
<dbReference type="Proteomes" id="UP000007129">
    <property type="component" value="Unassembled WGS sequence"/>
</dbReference>
<dbReference type="AlphaFoldDB" id="K2RBC3"/>
<dbReference type="InParanoid" id="K2RBC3"/>
<organism evidence="2 3">
    <name type="scientific">Macrophomina phaseolina (strain MS6)</name>
    <name type="common">Charcoal rot fungus</name>
    <dbReference type="NCBI Taxonomy" id="1126212"/>
    <lineage>
        <taxon>Eukaryota</taxon>
        <taxon>Fungi</taxon>
        <taxon>Dikarya</taxon>
        <taxon>Ascomycota</taxon>
        <taxon>Pezizomycotina</taxon>
        <taxon>Dothideomycetes</taxon>
        <taxon>Dothideomycetes incertae sedis</taxon>
        <taxon>Botryosphaeriales</taxon>
        <taxon>Botryosphaeriaceae</taxon>
        <taxon>Macrophomina</taxon>
    </lineage>
</organism>
<evidence type="ECO:0000256" key="1">
    <source>
        <dbReference type="SAM" id="MobiDB-lite"/>
    </source>
</evidence>
<accession>K2RBC3</accession>
<comment type="caution">
    <text evidence="2">The sequence shown here is derived from an EMBL/GenBank/DDBJ whole genome shotgun (WGS) entry which is preliminary data.</text>
</comment>
<dbReference type="VEuPathDB" id="FungiDB:MPH_11349"/>
<name>K2RBC3_MACPH</name>